<dbReference type="SMART" id="SM00448">
    <property type="entry name" value="REC"/>
    <property type="match status" value="1"/>
</dbReference>
<dbReference type="PANTHER" id="PTHR43280">
    <property type="entry name" value="ARAC-FAMILY TRANSCRIPTIONAL REGULATOR"/>
    <property type="match status" value="1"/>
</dbReference>
<dbReference type="Pfam" id="PF00072">
    <property type="entry name" value="Response_reg"/>
    <property type="match status" value="1"/>
</dbReference>
<evidence type="ECO:0000313" key="7">
    <source>
        <dbReference type="EMBL" id="MFC4601571.1"/>
    </source>
</evidence>
<dbReference type="EMBL" id="JBHSEP010000027">
    <property type="protein sequence ID" value="MFC4601571.1"/>
    <property type="molecule type" value="Genomic_DNA"/>
</dbReference>
<dbReference type="InterPro" id="IPR001789">
    <property type="entry name" value="Sig_transdc_resp-reg_receiver"/>
</dbReference>
<dbReference type="PROSITE" id="PS01124">
    <property type="entry name" value="HTH_ARAC_FAMILY_2"/>
    <property type="match status" value="1"/>
</dbReference>
<organism evidence="7 8">
    <name type="scientific">Cohnella hongkongensis</name>
    <dbReference type="NCBI Taxonomy" id="178337"/>
    <lineage>
        <taxon>Bacteria</taxon>
        <taxon>Bacillati</taxon>
        <taxon>Bacillota</taxon>
        <taxon>Bacilli</taxon>
        <taxon>Bacillales</taxon>
        <taxon>Paenibacillaceae</taxon>
        <taxon>Cohnella</taxon>
    </lineage>
</organism>
<gene>
    <name evidence="7" type="ORF">ACFO3S_25260</name>
</gene>
<dbReference type="SUPFAM" id="SSF52172">
    <property type="entry name" value="CheY-like"/>
    <property type="match status" value="1"/>
</dbReference>
<proteinExistence type="predicted"/>
<accession>A0ABV9FHW5</accession>
<dbReference type="InterPro" id="IPR009057">
    <property type="entry name" value="Homeodomain-like_sf"/>
</dbReference>
<comment type="caution">
    <text evidence="7">The sequence shown here is derived from an EMBL/GenBank/DDBJ whole genome shotgun (WGS) entry which is preliminary data.</text>
</comment>
<keyword evidence="3" id="KW-0804">Transcription</keyword>
<dbReference type="InterPro" id="IPR018060">
    <property type="entry name" value="HTH_AraC"/>
</dbReference>
<feature type="domain" description="Response regulatory" evidence="6">
    <location>
        <begin position="2"/>
        <end position="120"/>
    </location>
</feature>
<evidence type="ECO:0000256" key="2">
    <source>
        <dbReference type="ARBA" id="ARBA00023125"/>
    </source>
</evidence>
<evidence type="ECO:0000256" key="1">
    <source>
        <dbReference type="ARBA" id="ARBA00023015"/>
    </source>
</evidence>
<dbReference type="RefSeq" id="WP_378101771.1">
    <property type="nucleotide sequence ID" value="NZ_JBHSEP010000027.1"/>
</dbReference>
<sequence length="502" mass="55839">MNVLIVDDEETILLGLAAQLKELPISGIDRVHCALNASEALNLLSSTPVDLVITDIHMPGIDGLSLTGTIRHRHPDIPVVILTGYNDRAYLQQAIRLKAEDYLFKPVKPADLAQLFERLGERRARDRKTSRFIDIERFESLPFPYKAVMACDLDEGSADRHSQLGGDEMILWMYRQVIREAAEPLEDIYFISPGSALDSCNLLIAAGADTAEEAIGRLERLALSIGEFWSSSIRLGISFGLSSGHGRSVPFSEPRKEACAALLYRLGFGSGLHGFVPPAGPIAKSSRSELQTAIELADSGALLAELKRELARVLDCAPDSRMLAAEDLLQFLYAHLAQCYPSQSLPLFQRAAALTERLVWARTEEQFSQLFMLEMNEWLGSVIPEHSEYGIVALAKSVIQSRFSEPLNIGEVAAAVYVSPSHLSRLFRARTNTTFLEYLTNVRVEEAKKRLTDPRAKVYDIAVQVGYSDWKHFSRVFKEATGCHPSDYRTRTMGIHSTENET</sequence>
<dbReference type="CDD" id="cd17536">
    <property type="entry name" value="REC_YesN-like"/>
    <property type="match status" value="1"/>
</dbReference>
<dbReference type="PRINTS" id="PR00032">
    <property type="entry name" value="HTHARAC"/>
</dbReference>
<dbReference type="SUPFAM" id="SSF46689">
    <property type="entry name" value="Homeodomain-like"/>
    <property type="match status" value="2"/>
</dbReference>
<dbReference type="PROSITE" id="PS50110">
    <property type="entry name" value="RESPONSE_REGULATORY"/>
    <property type="match status" value="1"/>
</dbReference>
<dbReference type="Pfam" id="PF12833">
    <property type="entry name" value="HTH_18"/>
    <property type="match status" value="1"/>
</dbReference>
<evidence type="ECO:0000313" key="8">
    <source>
        <dbReference type="Proteomes" id="UP001596028"/>
    </source>
</evidence>
<dbReference type="Gene3D" id="3.40.50.2300">
    <property type="match status" value="1"/>
</dbReference>
<keyword evidence="2" id="KW-0238">DNA-binding</keyword>
<evidence type="ECO:0000256" key="3">
    <source>
        <dbReference type="ARBA" id="ARBA00023163"/>
    </source>
</evidence>
<dbReference type="InterPro" id="IPR020449">
    <property type="entry name" value="Tscrpt_reg_AraC-type_HTH"/>
</dbReference>
<feature type="domain" description="HTH araC/xylS-type" evidence="5">
    <location>
        <begin position="393"/>
        <end position="491"/>
    </location>
</feature>
<dbReference type="InterPro" id="IPR011006">
    <property type="entry name" value="CheY-like_superfamily"/>
</dbReference>
<dbReference type="Proteomes" id="UP001596028">
    <property type="component" value="Unassembled WGS sequence"/>
</dbReference>
<dbReference type="SMART" id="SM00342">
    <property type="entry name" value="HTH_ARAC"/>
    <property type="match status" value="1"/>
</dbReference>
<protein>
    <submittedName>
        <fullName evidence="7">Response regulator</fullName>
    </submittedName>
</protein>
<evidence type="ECO:0000259" key="6">
    <source>
        <dbReference type="PROSITE" id="PS50110"/>
    </source>
</evidence>
<name>A0ABV9FHW5_9BACL</name>
<evidence type="ECO:0000256" key="4">
    <source>
        <dbReference type="PROSITE-ProRule" id="PRU00169"/>
    </source>
</evidence>
<evidence type="ECO:0000259" key="5">
    <source>
        <dbReference type="PROSITE" id="PS01124"/>
    </source>
</evidence>
<feature type="modified residue" description="4-aspartylphosphate" evidence="4">
    <location>
        <position position="55"/>
    </location>
</feature>
<reference evidence="8" key="1">
    <citation type="journal article" date="2019" name="Int. J. Syst. Evol. Microbiol.">
        <title>The Global Catalogue of Microorganisms (GCM) 10K type strain sequencing project: providing services to taxonomists for standard genome sequencing and annotation.</title>
        <authorList>
            <consortium name="The Broad Institute Genomics Platform"/>
            <consortium name="The Broad Institute Genome Sequencing Center for Infectious Disease"/>
            <person name="Wu L."/>
            <person name="Ma J."/>
        </authorList>
    </citation>
    <scope>NUCLEOTIDE SEQUENCE [LARGE SCALE GENOMIC DNA]</scope>
    <source>
        <strain evidence="8">CCUG 49571</strain>
    </source>
</reference>
<keyword evidence="1" id="KW-0805">Transcription regulation</keyword>
<keyword evidence="4" id="KW-0597">Phosphoprotein</keyword>
<dbReference type="Gene3D" id="1.10.10.60">
    <property type="entry name" value="Homeodomain-like"/>
    <property type="match status" value="2"/>
</dbReference>
<dbReference type="PANTHER" id="PTHR43280:SF28">
    <property type="entry name" value="HTH-TYPE TRANSCRIPTIONAL ACTIVATOR RHAS"/>
    <property type="match status" value="1"/>
</dbReference>
<keyword evidence="8" id="KW-1185">Reference proteome</keyword>